<dbReference type="PANTHER" id="PTHR37187">
    <property type="entry name" value="EXPRESSED PROTEIN"/>
    <property type="match status" value="1"/>
</dbReference>
<dbReference type="PANTHER" id="PTHR37187:SF10">
    <property type="entry name" value="BNAA07G07940D PROTEIN"/>
    <property type="match status" value="1"/>
</dbReference>
<dbReference type="AlphaFoldDB" id="A0A1J3F0P0"/>
<evidence type="ECO:0000313" key="2">
    <source>
        <dbReference type="EMBL" id="JAU37134.1"/>
    </source>
</evidence>
<feature type="compositionally biased region" description="Basic and acidic residues" evidence="1">
    <location>
        <begin position="212"/>
        <end position="233"/>
    </location>
</feature>
<name>A0A1J3F0P0_NOCCA</name>
<feature type="compositionally biased region" description="Basic and acidic residues" evidence="1">
    <location>
        <begin position="34"/>
        <end position="49"/>
    </location>
</feature>
<accession>A0A1J3F0P0</accession>
<gene>
    <name evidence="2" type="ORF">LC_TR7911_c0_g1_i1_g.27811</name>
</gene>
<organism evidence="2">
    <name type="scientific">Noccaea caerulescens</name>
    <name type="common">Alpine penny-cress</name>
    <name type="synonym">Thlaspi caerulescens</name>
    <dbReference type="NCBI Taxonomy" id="107243"/>
    <lineage>
        <taxon>Eukaryota</taxon>
        <taxon>Viridiplantae</taxon>
        <taxon>Streptophyta</taxon>
        <taxon>Embryophyta</taxon>
        <taxon>Tracheophyta</taxon>
        <taxon>Spermatophyta</taxon>
        <taxon>Magnoliopsida</taxon>
        <taxon>eudicotyledons</taxon>
        <taxon>Gunneridae</taxon>
        <taxon>Pentapetalae</taxon>
        <taxon>rosids</taxon>
        <taxon>malvids</taxon>
        <taxon>Brassicales</taxon>
        <taxon>Brassicaceae</taxon>
        <taxon>Coluteocarpeae</taxon>
        <taxon>Noccaea</taxon>
    </lineage>
</organism>
<feature type="compositionally biased region" description="Polar residues" evidence="1">
    <location>
        <begin position="50"/>
        <end position="60"/>
    </location>
</feature>
<sequence>MPSGAKKRKALKKKQQQEASRTSTNNKGFNGDNLHGHEEHGSQDDRESDGNLSSPGSQGNEEFGTKDPSAALSSRPVKASAKEISGDVDVTQGLGQKSGNAIVVERGTDDKRNIVEEAPKSSSENYTHTAKNVACQDANACGNSVAEISPVVDPVKHVVSVSKVVVSEKSEHVEASTHSNLVKQENKEYPSPGLTKDNGKVVVTLPGSAAETSKKLESVRESEAPVSSEDKRILLPGPPAVRTSWLSCCGLFDAMSGSDR</sequence>
<proteinExistence type="predicted"/>
<feature type="region of interest" description="Disordered" evidence="1">
    <location>
        <begin position="1"/>
        <end position="94"/>
    </location>
</feature>
<evidence type="ECO:0000256" key="1">
    <source>
        <dbReference type="SAM" id="MobiDB-lite"/>
    </source>
</evidence>
<dbReference type="EMBL" id="GEVK01015698">
    <property type="protein sequence ID" value="JAU37134.1"/>
    <property type="molecule type" value="Transcribed_RNA"/>
</dbReference>
<protein>
    <submittedName>
        <fullName evidence="2">Uncharacterized protein</fullName>
    </submittedName>
</protein>
<feature type="region of interest" description="Disordered" evidence="1">
    <location>
        <begin position="170"/>
        <end position="235"/>
    </location>
</feature>
<feature type="compositionally biased region" description="Basic residues" evidence="1">
    <location>
        <begin position="1"/>
        <end position="14"/>
    </location>
</feature>
<reference evidence="2" key="1">
    <citation type="submission" date="2016-07" db="EMBL/GenBank/DDBJ databases">
        <title>De novo transcriptome assembly of four accessions of the metal hyperaccumulator plant Noccaea caerulescens.</title>
        <authorList>
            <person name="Blande D."/>
            <person name="Halimaa P."/>
            <person name="Tervahauta A.I."/>
            <person name="Aarts M.G."/>
            <person name="Karenlampi S.O."/>
        </authorList>
    </citation>
    <scope>NUCLEOTIDE SEQUENCE</scope>
</reference>